<dbReference type="OrthoDB" id="14717at2759"/>
<keyword evidence="1 3" id="KW-0547">Nucleotide-binding</keyword>
<keyword evidence="6" id="KW-1185">Reference proteome</keyword>
<feature type="compositionally biased region" description="Basic and acidic residues" evidence="4">
    <location>
        <begin position="164"/>
        <end position="176"/>
    </location>
</feature>
<comment type="caution">
    <text evidence="5">The sequence shown here is derived from an EMBL/GenBank/DDBJ whole genome shotgun (WGS) entry which is preliminary data.</text>
</comment>
<feature type="compositionally biased region" description="Basic and acidic residues" evidence="4">
    <location>
        <begin position="185"/>
        <end position="197"/>
    </location>
</feature>
<dbReference type="EMBL" id="MU825875">
    <property type="protein sequence ID" value="KAJ7386915.1"/>
    <property type="molecule type" value="Genomic_DNA"/>
</dbReference>
<feature type="region of interest" description="Disordered" evidence="4">
    <location>
        <begin position="86"/>
        <end position="362"/>
    </location>
</feature>
<sequence>MQPRVAGKPLLILGNKQDNEGAMNENELHRQLELDTLIERYKCPCQVFCCTAVLGKGNKVDRQIKKGFRWLLSEISNDHVNISRRVEKDMAEQKKAQDEERERKRERVRIAREAREKAEKEAAERAKQQVEESDDGVVVSKDKKKKKDRDTPEPQTSSRKKKKERETSPEPDAPEKIKKKKKKKKDEEIQEIIRIEDETPGNLGPLEMRFKEVTTEIPDETTEHLRQEHGNDLFERSPINENTTSEDSEVKKKKKKKKKRRQNKTAPMEGDNNYELPPLNAWDTPPGTLNGFPGSGNGFPGSGGISPRQKLEPLGLPRLPGSRAFASPSIPEGDEEANSLPPIRGTSWTRIKPNSEDYDVVT</sequence>
<organism evidence="5 6">
    <name type="scientific">Desmophyllum pertusum</name>
    <dbReference type="NCBI Taxonomy" id="174260"/>
    <lineage>
        <taxon>Eukaryota</taxon>
        <taxon>Metazoa</taxon>
        <taxon>Cnidaria</taxon>
        <taxon>Anthozoa</taxon>
        <taxon>Hexacorallia</taxon>
        <taxon>Scleractinia</taxon>
        <taxon>Caryophylliina</taxon>
        <taxon>Caryophylliidae</taxon>
        <taxon>Desmophyllum</taxon>
    </lineage>
</organism>
<dbReference type="PANTHER" id="PTHR46090">
    <property type="entry name" value="ADP-RIBOSYLATION FACTOR-LIKE PROTEIN 13B"/>
    <property type="match status" value="1"/>
</dbReference>
<name>A0A9W9ZSY5_9CNID</name>
<evidence type="ECO:0000256" key="1">
    <source>
        <dbReference type="ARBA" id="ARBA00022741"/>
    </source>
</evidence>
<dbReference type="GO" id="GO:0005525">
    <property type="term" value="F:GTP binding"/>
    <property type="evidence" value="ECO:0007669"/>
    <property type="project" value="UniProtKB-KW"/>
</dbReference>
<dbReference type="Gene3D" id="3.40.50.300">
    <property type="entry name" value="P-loop containing nucleotide triphosphate hydrolases"/>
    <property type="match status" value="1"/>
</dbReference>
<dbReference type="Pfam" id="PF00025">
    <property type="entry name" value="Arf"/>
    <property type="match status" value="1"/>
</dbReference>
<accession>A0A9W9ZSY5</accession>
<keyword evidence="2 3" id="KW-0342">GTP-binding</keyword>
<protein>
    <recommendedName>
        <fullName evidence="7">ADP-ribosylation factor-like protein 13B</fullName>
    </recommendedName>
</protein>
<dbReference type="SUPFAM" id="SSF52540">
    <property type="entry name" value="P-loop containing nucleoside triphosphate hydrolases"/>
    <property type="match status" value="1"/>
</dbReference>
<feature type="compositionally biased region" description="Basic and acidic residues" evidence="4">
    <location>
        <begin position="221"/>
        <end position="235"/>
    </location>
</feature>
<feature type="compositionally biased region" description="Basic and acidic residues" evidence="4">
    <location>
        <begin position="86"/>
        <end position="130"/>
    </location>
</feature>
<proteinExistence type="predicted"/>
<dbReference type="InterPro" id="IPR006689">
    <property type="entry name" value="Small_GTPase_ARF/SAR"/>
</dbReference>
<dbReference type="PANTHER" id="PTHR46090:SF2">
    <property type="entry name" value="ADP-RIBOSYLATION FACTOR-LIKE PROTEIN 13B"/>
    <property type="match status" value="1"/>
</dbReference>
<evidence type="ECO:0000256" key="2">
    <source>
        <dbReference type="ARBA" id="ARBA00023134"/>
    </source>
</evidence>
<dbReference type="InterPro" id="IPR051995">
    <property type="entry name" value="Ciliary_GTPase"/>
</dbReference>
<gene>
    <name evidence="5" type="ORF">OS493_006950</name>
</gene>
<evidence type="ECO:0008006" key="7">
    <source>
        <dbReference type="Google" id="ProtNLM"/>
    </source>
</evidence>
<dbReference type="Proteomes" id="UP001163046">
    <property type="component" value="Unassembled WGS sequence"/>
</dbReference>
<dbReference type="InterPro" id="IPR027417">
    <property type="entry name" value="P-loop_NTPase"/>
</dbReference>
<feature type="compositionally biased region" description="Basic residues" evidence="4">
    <location>
        <begin position="251"/>
        <end position="263"/>
    </location>
</feature>
<dbReference type="AlphaFoldDB" id="A0A9W9ZSY5"/>
<evidence type="ECO:0000256" key="3">
    <source>
        <dbReference type="PIRSR" id="PIRSR606689-1"/>
    </source>
</evidence>
<reference evidence="5" key="1">
    <citation type="submission" date="2023-01" db="EMBL/GenBank/DDBJ databases">
        <title>Genome assembly of the deep-sea coral Lophelia pertusa.</title>
        <authorList>
            <person name="Herrera S."/>
            <person name="Cordes E."/>
        </authorList>
    </citation>
    <scope>NUCLEOTIDE SEQUENCE</scope>
    <source>
        <strain evidence="5">USNM1676648</strain>
        <tissue evidence="5">Polyp</tissue>
    </source>
</reference>
<feature type="binding site" evidence="3">
    <location>
        <begin position="15"/>
        <end position="18"/>
    </location>
    <ligand>
        <name>GTP</name>
        <dbReference type="ChEBI" id="CHEBI:37565"/>
    </ligand>
</feature>
<dbReference type="GO" id="GO:0003924">
    <property type="term" value="F:GTPase activity"/>
    <property type="evidence" value="ECO:0007669"/>
    <property type="project" value="InterPro"/>
</dbReference>
<evidence type="ECO:0000256" key="4">
    <source>
        <dbReference type="SAM" id="MobiDB-lite"/>
    </source>
</evidence>
<evidence type="ECO:0000313" key="5">
    <source>
        <dbReference type="EMBL" id="KAJ7386915.1"/>
    </source>
</evidence>
<evidence type="ECO:0000313" key="6">
    <source>
        <dbReference type="Proteomes" id="UP001163046"/>
    </source>
</evidence>
<feature type="compositionally biased region" description="Gly residues" evidence="4">
    <location>
        <begin position="293"/>
        <end position="304"/>
    </location>
</feature>